<comment type="caution">
    <text evidence="1">The sequence shown here is derived from an EMBL/GenBank/DDBJ whole genome shotgun (WGS) entry which is preliminary data.</text>
</comment>
<sequence length="152" mass="15964">MLAQGLAILLLSQSADFTVLRTLDGADLLAGGIDAQVIDLPKAVTPEAFAEQVVQAEHLKAWDDGPITQNERPGALGYKAIHEGSGRSIVVYYARQENGPSVVCRLRTKGATGISAARYRALRWCAGQVGVDLPAIPPPPVGHPGGEAERGS</sequence>
<proteinExistence type="predicted"/>
<evidence type="ECO:0000313" key="2">
    <source>
        <dbReference type="Proteomes" id="UP000639859"/>
    </source>
</evidence>
<name>A0ABS0SYP4_9CAUL</name>
<reference evidence="1 2" key="1">
    <citation type="submission" date="2020-11" db="EMBL/GenBank/DDBJ databases">
        <title>genome sequence of strain KACC 18849.</title>
        <authorList>
            <person name="Gao J."/>
            <person name="Zhang X."/>
        </authorList>
    </citation>
    <scope>NUCLEOTIDE SEQUENCE [LARGE SCALE GENOMIC DNA]</scope>
    <source>
        <strain evidence="1 2">KACC 18849</strain>
    </source>
</reference>
<keyword evidence="2" id="KW-1185">Reference proteome</keyword>
<dbReference type="Proteomes" id="UP000639859">
    <property type="component" value="Unassembled WGS sequence"/>
</dbReference>
<dbReference type="EMBL" id="JADWOX010000008">
    <property type="protein sequence ID" value="MBI1684669.1"/>
    <property type="molecule type" value="Genomic_DNA"/>
</dbReference>
<dbReference type="RefSeq" id="WP_198576580.1">
    <property type="nucleotide sequence ID" value="NZ_JADWOX010000008.1"/>
</dbReference>
<organism evidence="1 2">
    <name type="scientific">Caulobacter hibisci</name>
    <dbReference type="NCBI Taxonomy" id="2035993"/>
    <lineage>
        <taxon>Bacteria</taxon>
        <taxon>Pseudomonadati</taxon>
        <taxon>Pseudomonadota</taxon>
        <taxon>Alphaproteobacteria</taxon>
        <taxon>Caulobacterales</taxon>
        <taxon>Caulobacteraceae</taxon>
        <taxon>Caulobacter</taxon>
    </lineage>
</organism>
<accession>A0ABS0SYP4</accession>
<gene>
    <name evidence="1" type="ORF">I4Q42_13435</name>
</gene>
<protein>
    <submittedName>
        <fullName evidence="1">Uncharacterized protein</fullName>
    </submittedName>
</protein>
<evidence type="ECO:0000313" key="1">
    <source>
        <dbReference type="EMBL" id="MBI1684669.1"/>
    </source>
</evidence>